<feature type="transmembrane region" description="Helical" evidence="1">
    <location>
        <begin position="117"/>
        <end position="139"/>
    </location>
</feature>
<protein>
    <recommendedName>
        <fullName evidence="2">Acyltransferase 3 domain-containing protein</fullName>
    </recommendedName>
</protein>
<dbReference type="OrthoDB" id="9816377at2"/>
<reference evidence="3 5" key="2">
    <citation type="submission" date="2015-12" db="EMBL/GenBank/DDBJ databases">
        <authorList>
            <person name="Lauer A."/>
            <person name="Humrighouse B."/>
            <person name="Loparev V."/>
            <person name="Shewmaker P.L."/>
            <person name="Whitney A.M."/>
            <person name="McLaughlin R.W."/>
        </authorList>
    </citation>
    <scope>NUCLEOTIDE SEQUENCE [LARGE SCALE GENOMIC DNA]</scope>
    <source>
        <strain evidence="3 5">LMG 23085</strain>
    </source>
</reference>
<gene>
    <name evidence="3" type="ORF">ATZ33_08980</name>
    <name evidence="4" type="ORF">RV15_GL003568</name>
</gene>
<evidence type="ECO:0000313" key="5">
    <source>
        <dbReference type="Proteomes" id="UP000065511"/>
    </source>
</evidence>
<feature type="transmembrane region" description="Helical" evidence="1">
    <location>
        <begin position="303"/>
        <end position="329"/>
    </location>
</feature>
<sequence>MNVRKSNFEFFRILSAFVIVMHHYVVHSEWNFGETLRMKPIFLDIIGSAGKFGVNCFLLISGYFLVNKAFKPKKLLQLWLQVFFYSIGIFFIFAFFGKDHSILNVKNSIVASLPIVFQQYWFISSYVLLYCLAPFLNILVENMNKKQHAALLIVFFVFLSIKPVISLLVANYGGVESGMWFLFIYFIAAYIKVYPESFAKSAKSYFIKSAVVFMIIAFLIALLAFYNHQNENALSKSLMMDIQSPLYLLLSILLFCGVKNWNIGSIPFVNLLGSATLGVYLIHDNNYIRHFLWKELTAFKASYYGINLVVTSIVIIILVYIVCSLIDILRQKLFALLRIGA</sequence>
<evidence type="ECO:0000256" key="1">
    <source>
        <dbReference type="SAM" id="Phobius"/>
    </source>
</evidence>
<keyword evidence="1" id="KW-1133">Transmembrane helix</keyword>
<dbReference type="EMBL" id="JXLC01000009">
    <property type="protein sequence ID" value="OJG91923.1"/>
    <property type="molecule type" value="Genomic_DNA"/>
</dbReference>
<name>A0A0S3KB35_9ENTE</name>
<dbReference type="KEGG" id="ess:ATZ33_08980"/>
<proteinExistence type="predicted"/>
<dbReference type="Pfam" id="PF01757">
    <property type="entry name" value="Acyl_transf_3"/>
    <property type="match status" value="1"/>
</dbReference>
<dbReference type="GO" id="GO:0016747">
    <property type="term" value="F:acyltransferase activity, transferring groups other than amino-acyl groups"/>
    <property type="evidence" value="ECO:0007669"/>
    <property type="project" value="InterPro"/>
</dbReference>
<reference evidence="4 6" key="1">
    <citation type="submission" date="2014-12" db="EMBL/GenBank/DDBJ databases">
        <title>Draft genome sequences of 29 type strains of Enterococci.</title>
        <authorList>
            <person name="Zhong Z."/>
            <person name="Sun Z."/>
            <person name="Liu W."/>
            <person name="Zhang W."/>
            <person name="Zhang H."/>
        </authorList>
    </citation>
    <scope>NUCLEOTIDE SEQUENCE [LARGE SCALE GENOMIC DNA]</scope>
    <source>
        <strain evidence="4 6">DSM 22801</strain>
    </source>
</reference>
<feature type="transmembrane region" description="Helical" evidence="1">
    <location>
        <begin position="7"/>
        <end position="25"/>
    </location>
</feature>
<feature type="domain" description="Acyltransferase 3" evidence="2">
    <location>
        <begin position="8"/>
        <end position="326"/>
    </location>
</feature>
<feature type="transmembrane region" description="Helical" evidence="1">
    <location>
        <begin position="238"/>
        <end position="258"/>
    </location>
</feature>
<dbReference type="InterPro" id="IPR002656">
    <property type="entry name" value="Acyl_transf_3_dom"/>
</dbReference>
<feature type="transmembrane region" description="Helical" evidence="1">
    <location>
        <begin position="78"/>
        <end position="97"/>
    </location>
</feature>
<feature type="transmembrane region" description="Helical" evidence="1">
    <location>
        <begin position="178"/>
        <end position="194"/>
    </location>
</feature>
<organism evidence="4 6">
    <name type="scientific">Enterococcus silesiacus</name>
    <dbReference type="NCBI Taxonomy" id="332949"/>
    <lineage>
        <taxon>Bacteria</taxon>
        <taxon>Bacillati</taxon>
        <taxon>Bacillota</taxon>
        <taxon>Bacilli</taxon>
        <taxon>Lactobacillales</taxon>
        <taxon>Enterococcaceae</taxon>
        <taxon>Enterococcus</taxon>
    </lineage>
</organism>
<keyword evidence="1" id="KW-0472">Membrane</keyword>
<evidence type="ECO:0000313" key="3">
    <source>
        <dbReference type="EMBL" id="ALS01495.1"/>
    </source>
</evidence>
<feature type="transmembrane region" description="Helical" evidence="1">
    <location>
        <begin position="206"/>
        <end position="226"/>
    </location>
</feature>
<feature type="transmembrane region" description="Helical" evidence="1">
    <location>
        <begin position="45"/>
        <end position="66"/>
    </location>
</feature>
<accession>A0A0S3KB35</accession>
<dbReference type="EMBL" id="CP013614">
    <property type="protein sequence ID" value="ALS01495.1"/>
    <property type="molecule type" value="Genomic_DNA"/>
</dbReference>
<keyword evidence="1" id="KW-0812">Transmembrane</keyword>
<evidence type="ECO:0000313" key="6">
    <source>
        <dbReference type="Proteomes" id="UP000183039"/>
    </source>
</evidence>
<evidence type="ECO:0000313" key="4">
    <source>
        <dbReference type="EMBL" id="OJG91923.1"/>
    </source>
</evidence>
<feature type="transmembrane region" description="Helical" evidence="1">
    <location>
        <begin position="265"/>
        <end position="283"/>
    </location>
</feature>
<dbReference type="Proteomes" id="UP000065511">
    <property type="component" value="Chromosome"/>
</dbReference>
<dbReference type="Proteomes" id="UP000183039">
    <property type="component" value="Unassembled WGS sequence"/>
</dbReference>
<keyword evidence="5" id="KW-1185">Reference proteome</keyword>
<dbReference type="AlphaFoldDB" id="A0A0S3KB35"/>
<feature type="transmembrane region" description="Helical" evidence="1">
    <location>
        <begin position="151"/>
        <end position="172"/>
    </location>
</feature>
<dbReference type="RefSeq" id="WP_071877491.1">
    <property type="nucleotide sequence ID" value="NZ_JXLC01000009.1"/>
</dbReference>
<evidence type="ECO:0000259" key="2">
    <source>
        <dbReference type="Pfam" id="PF01757"/>
    </source>
</evidence>